<dbReference type="InterPro" id="IPR003749">
    <property type="entry name" value="ThiS/MoaD-like"/>
</dbReference>
<sequence>MKIKILAFGIVKDIFQSPRKELEIMDHADVATLKKVLEQNYPELKRLKTYFIAVDQEYATGPEILNAQQEIAIIPPVSGG</sequence>
<protein>
    <recommendedName>
        <fullName evidence="3">Molybdopterin synthase sulfur carrier subunit</fullName>
    </recommendedName>
</protein>
<dbReference type="EMBL" id="CP023777">
    <property type="protein sequence ID" value="ATL48920.1"/>
    <property type="molecule type" value="Genomic_DNA"/>
</dbReference>
<dbReference type="SUPFAM" id="SSF54285">
    <property type="entry name" value="MoaD/ThiS"/>
    <property type="match status" value="1"/>
</dbReference>
<keyword evidence="1" id="KW-0547">Nucleotide-binding</keyword>
<evidence type="ECO:0000256" key="2">
    <source>
        <dbReference type="ARBA" id="ARBA00024200"/>
    </source>
</evidence>
<dbReference type="GO" id="GO:0006777">
    <property type="term" value="P:Mo-molybdopterin cofactor biosynthetic process"/>
    <property type="evidence" value="ECO:0007669"/>
    <property type="project" value="InterPro"/>
</dbReference>
<dbReference type="GO" id="GO:1990133">
    <property type="term" value="C:molybdopterin adenylyltransferase complex"/>
    <property type="evidence" value="ECO:0007669"/>
    <property type="project" value="TreeGrafter"/>
</dbReference>
<dbReference type="AlphaFoldDB" id="A0A291QYA4"/>
<dbReference type="RefSeq" id="WP_098195289.1">
    <property type="nucleotide sequence ID" value="NZ_CP023777.1"/>
</dbReference>
<dbReference type="InterPro" id="IPR016155">
    <property type="entry name" value="Mopterin_synth/thiamin_S_b"/>
</dbReference>
<organism evidence="4 5">
    <name type="scientific">Chitinophaga caeni</name>
    <dbReference type="NCBI Taxonomy" id="2029983"/>
    <lineage>
        <taxon>Bacteria</taxon>
        <taxon>Pseudomonadati</taxon>
        <taxon>Bacteroidota</taxon>
        <taxon>Chitinophagia</taxon>
        <taxon>Chitinophagales</taxon>
        <taxon>Chitinophagaceae</taxon>
        <taxon>Chitinophaga</taxon>
    </lineage>
</organism>
<evidence type="ECO:0000313" key="4">
    <source>
        <dbReference type="EMBL" id="ATL48920.1"/>
    </source>
</evidence>
<dbReference type="KEGG" id="cbae:COR50_18070"/>
<proteinExistence type="inferred from homology"/>
<evidence type="ECO:0000313" key="5">
    <source>
        <dbReference type="Proteomes" id="UP000220133"/>
    </source>
</evidence>
<comment type="similarity">
    <text evidence="2">Belongs to the MoaD family.</text>
</comment>
<dbReference type="OrthoDB" id="598356at2"/>
<dbReference type="InterPro" id="IPR044672">
    <property type="entry name" value="MOCS2A"/>
</dbReference>
<reference evidence="4 5" key="1">
    <citation type="submission" date="2017-10" db="EMBL/GenBank/DDBJ databases">
        <title>Paenichitinophaga pekingensis gen. nov., sp. nov., isolated from activated sludge.</title>
        <authorList>
            <person name="Jin D."/>
            <person name="Kong X."/>
            <person name="Deng Y."/>
            <person name="Bai Z."/>
        </authorList>
    </citation>
    <scope>NUCLEOTIDE SEQUENCE [LARGE SCALE GENOMIC DNA]</scope>
    <source>
        <strain evidence="4 5">13</strain>
    </source>
</reference>
<dbReference type="Pfam" id="PF02597">
    <property type="entry name" value="ThiS"/>
    <property type="match status" value="1"/>
</dbReference>
<accession>A0A291QYA4</accession>
<dbReference type="GO" id="GO:0000166">
    <property type="term" value="F:nucleotide binding"/>
    <property type="evidence" value="ECO:0007669"/>
    <property type="project" value="UniProtKB-KW"/>
</dbReference>
<keyword evidence="5" id="KW-1185">Reference proteome</keyword>
<dbReference type="PANTHER" id="PTHR33359">
    <property type="entry name" value="MOLYBDOPTERIN SYNTHASE SULFUR CARRIER SUBUNIT"/>
    <property type="match status" value="1"/>
</dbReference>
<dbReference type="CDD" id="cd00754">
    <property type="entry name" value="Ubl_MoaD"/>
    <property type="match status" value="1"/>
</dbReference>
<dbReference type="Proteomes" id="UP000220133">
    <property type="component" value="Chromosome"/>
</dbReference>
<gene>
    <name evidence="4" type="ORF">COR50_18070</name>
</gene>
<evidence type="ECO:0000256" key="1">
    <source>
        <dbReference type="ARBA" id="ARBA00022741"/>
    </source>
</evidence>
<dbReference type="PANTHER" id="PTHR33359:SF1">
    <property type="entry name" value="MOLYBDOPTERIN SYNTHASE SULFUR CARRIER SUBUNIT"/>
    <property type="match status" value="1"/>
</dbReference>
<dbReference type="InterPro" id="IPR012675">
    <property type="entry name" value="Beta-grasp_dom_sf"/>
</dbReference>
<dbReference type="Gene3D" id="3.10.20.30">
    <property type="match status" value="1"/>
</dbReference>
<evidence type="ECO:0000256" key="3">
    <source>
        <dbReference type="ARBA" id="ARBA00024247"/>
    </source>
</evidence>
<name>A0A291QYA4_9BACT</name>